<name>A0A4Z2FGY5_9TELE</name>
<feature type="region of interest" description="Disordered" evidence="2">
    <location>
        <begin position="1455"/>
        <end position="1644"/>
    </location>
</feature>
<feature type="region of interest" description="Disordered" evidence="2">
    <location>
        <begin position="664"/>
        <end position="683"/>
    </location>
</feature>
<dbReference type="GO" id="GO:0046983">
    <property type="term" value="F:protein dimerization activity"/>
    <property type="evidence" value="ECO:0007669"/>
    <property type="project" value="InterPro"/>
</dbReference>
<feature type="compositionally biased region" description="Low complexity" evidence="2">
    <location>
        <begin position="1634"/>
        <end position="1644"/>
    </location>
</feature>
<feature type="compositionally biased region" description="Basic and acidic residues" evidence="2">
    <location>
        <begin position="1512"/>
        <end position="1534"/>
    </location>
</feature>
<dbReference type="PANTHER" id="PTHR48125:SF12">
    <property type="entry name" value="AT HOOK TRANSCRIPTION FACTOR FAMILY-RELATED"/>
    <property type="match status" value="1"/>
</dbReference>
<feature type="compositionally biased region" description="Acidic residues" evidence="2">
    <location>
        <begin position="670"/>
        <end position="680"/>
    </location>
</feature>
<feature type="region of interest" description="Disordered" evidence="2">
    <location>
        <begin position="1023"/>
        <end position="1076"/>
    </location>
</feature>
<dbReference type="InterPro" id="IPR036638">
    <property type="entry name" value="HLH_DNA-bd_sf"/>
</dbReference>
<dbReference type="PANTHER" id="PTHR48125">
    <property type="entry name" value="LP07818P1"/>
    <property type="match status" value="1"/>
</dbReference>
<evidence type="ECO:0000256" key="1">
    <source>
        <dbReference type="SAM" id="Coils"/>
    </source>
</evidence>
<feature type="compositionally biased region" description="Polar residues" evidence="2">
    <location>
        <begin position="1261"/>
        <end position="1270"/>
    </location>
</feature>
<dbReference type="InterPro" id="IPR011598">
    <property type="entry name" value="bHLH_dom"/>
</dbReference>
<evidence type="ECO:0000259" key="3">
    <source>
        <dbReference type="PROSITE" id="PS50888"/>
    </source>
</evidence>
<feature type="compositionally biased region" description="Pro residues" evidence="2">
    <location>
        <begin position="1417"/>
        <end position="1429"/>
    </location>
</feature>
<reference evidence="4 5" key="1">
    <citation type="submission" date="2019-03" db="EMBL/GenBank/DDBJ databases">
        <title>First draft genome of Liparis tanakae, snailfish: a comprehensive survey of snailfish specific genes.</title>
        <authorList>
            <person name="Kim W."/>
            <person name="Song I."/>
            <person name="Jeong J.-H."/>
            <person name="Kim D."/>
            <person name="Kim S."/>
            <person name="Ryu S."/>
            <person name="Song J.Y."/>
            <person name="Lee S.K."/>
        </authorList>
    </citation>
    <scope>NUCLEOTIDE SEQUENCE [LARGE SCALE GENOMIC DNA]</scope>
    <source>
        <tissue evidence="4">Muscle</tissue>
    </source>
</reference>
<feature type="compositionally biased region" description="Acidic residues" evidence="2">
    <location>
        <begin position="975"/>
        <end position="987"/>
    </location>
</feature>
<sequence>MQPELEDVEGLLFVSFTSKEALEVHVGEQPANGTPAASPISPKTPMRWREEENMAVGETPETDEEKVALSEAVLLQDLGVLKHRQVIHPVLQEVGMKLSSLDPMKGIDLQYLGVRLPLPPPKLPEKSKALDLSPGDEGLSFTSRTGKTSDVTQIKGWRNKFTRKTETSPPLSDGSQKNLSAFCSNMLDEYLESEAQYMNDRADAFSTRAEDSVAYQLPVKSSSYVKTLDSVLKNRKAASKSPSPANRPCPLSHKPLLYSALAAPAPPLAGPRAATPVQAAPRSTTPPASSKLQPVAQRLAAFLPVPGPRPATSGGQSYQSTQRAGLNKSQVRLTEMELGALNQGLSRTQLTTDRLSVALAGLLTKQMLASQVWKVTKCPTYKSKGPECGQEFCTLGCVCSSLQHLNRAPFHCRRPDCMFGCTCFKRKITKQLGAGEREAPVQPVYSMTHIEHRVQPHPGSHANRLWNRSTHQVDPEPLFTPTCAPSGLPKLQPIKVTKRNTGAFQSPPPIREEDKDPVYKYLESLMTCARVREFNSQPPPELAMEPNILDVVSALNTRAKPQKTTPDVAPKTSPIPLPVKKEVRPCERTTSGEKEAKKQIEIQSACQWVKDRKMVLEALCQRMNQNRLSRRFGIGPYRVRPIAKIFMRKPSGSIVTYRLHISKPSKTSDVDEDESDDTDEEKLADKSIEMEAEAEAVEDEPQSVESDVQIGVTPFLSGVLPAGRLKARTKPVGCQASGLIQVNGKAYNQARLLLGNMGSLHPANRLAAFITGRLIPPGGISLKVSLKSNPANKSSAPDPLHTKPAGPAAPPVITAKKTTHLKPPTQPPVPVFPPEFWAKGTINSLQNFASGQRSSVAAFQKSSASSPVSLTVSQSLKTPSFLGESGTYSFRICPPANAGAAGQKLPGVTLPGGFTLIELPPPGADGADGTPAEDDARPQTEASLNGGESLNTAAAEPSRSDDTGSAQVDSNPDNASEDLSSDSDSDSSDFCAERDGNDEVVDIETVEEVGNKAAIAQMKEAVRTATNASGEPRRDTGSMGSMGSTGSTGSLKKIHYQDTAEYRNHKRRTNHTFLERQRRSEQRTLFDKLQIVLQSDPRAPRLRLLSLAQTEIENLSETSRNLEEKKRRLTCAQSVYVKELSLLSGKSGSLIRDKLKDICEKQKVKEKKAEWNPFFSNLLESTALVQSTILYSKPPPPAKPLLEPDFFRTLLQNKKPQPHAVKNKLASLLESNLKRALGQSGELPPPKSAEAPVPRVVVSAPTPQGGQQFQAVEEAQEKKKNIGSPAPGAAPASQTLTWVAAPARDAAAGPDEASSSSAPPSDTPPQSFSLPLIRSKTGRLILPSSLKPLGHGFYTLMVMEPRKGEEDQVVSTVKPGDVGESSGKQPESSSELDRRLDSGSDRIPEGDKTAQASNSSPTPPGAAAPAVEPPPLFTKAAFMPAAALLQVAESGLRGATGAPTACLSFKPVKDVPVPVPAPAAEPEPSPPVLNRCRGRPRKTPTHPEVNPAAGNDGDKRKASLLDEDEPNKKMKTDATETFSSWGKLKIGKRRPGRPPKSKKKKPAQMWIPKAVQAPSVPRASKEDGSVPNGFKSPHSKPRATRPLTRAALGKDFPSAKRRSWIDVEKELEPEMESESGSSASSDSE</sequence>
<dbReference type="Proteomes" id="UP000314294">
    <property type="component" value="Unassembled WGS sequence"/>
</dbReference>
<dbReference type="InterPro" id="IPR032060">
    <property type="entry name" value="MGA_dom"/>
</dbReference>
<organism evidence="4 5">
    <name type="scientific">Liparis tanakae</name>
    <name type="common">Tanaka's snailfish</name>
    <dbReference type="NCBI Taxonomy" id="230148"/>
    <lineage>
        <taxon>Eukaryota</taxon>
        <taxon>Metazoa</taxon>
        <taxon>Chordata</taxon>
        <taxon>Craniata</taxon>
        <taxon>Vertebrata</taxon>
        <taxon>Euteleostomi</taxon>
        <taxon>Actinopterygii</taxon>
        <taxon>Neopterygii</taxon>
        <taxon>Teleostei</taxon>
        <taxon>Neoteleostei</taxon>
        <taxon>Acanthomorphata</taxon>
        <taxon>Eupercaria</taxon>
        <taxon>Perciformes</taxon>
        <taxon>Cottioidei</taxon>
        <taxon>Cottales</taxon>
        <taxon>Liparidae</taxon>
        <taxon>Liparis</taxon>
    </lineage>
</organism>
<feature type="compositionally biased region" description="Polar residues" evidence="2">
    <location>
        <begin position="963"/>
        <end position="974"/>
    </location>
</feature>
<feature type="compositionally biased region" description="Polar residues" evidence="2">
    <location>
        <begin position="281"/>
        <end position="292"/>
    </location>
</feature>
<dbReference type="CDD" id="cd19682">
    <property type="entry name" value="bHLHzip_MGA_like"/>
    <property type="match status" value="1"/>
</dbReference>
<feature type="compositionally biased region" description="Low complexity" evidence="2">
    <location>
        <begin position="1300"/>
        <end position="1320"/>
    </location>
</feature>
<feature type="compositionally biased region" description="Low complexity" evidence="2">
    <location>
        <begin position="1037"/>
        <end position="1050"/>
    </location>
</feature>
<dbReference type="Pfam" id="PF16059">
    <property type="entry name" value="MGA_dom"/>
    <property type="match status" value="1"/>
</dbReference>
<keyword evidence="5" id="KW-1185">Reference proteome</keyword>
<feature type="region of interest" description="Disordered" evidence="2">
    <location>
        <begin position="912"/>
        <end position="1003"/>
    </location>
</feature>
<feature type="compositionally biased region" description="Polar residues" evidence="2">
    <location>
        <begin position="940"/>
        <end position="952"/>
    </location>
</feature>
<protein>
    <submittedName>
        <fullName evidence="4">MAX gene-associated protein</fullName>
    </submittedName>
</protein>
<feature type="compositionally biased region" description="Basic and acidic residues" evidence="2">
    <location>
        <begin position="1391"/>
        <end position="1408"/>
    </location>
</feature>
<feature type="compositionally biased region" description="Low complexity" evidence="2">
    <location>
        <begin position="1283"/>
        <end position="1293"/>
    </location>
</feature>
<comment type="caution">
    <text evidence="4">The sequence shown here is derived from an EMBL/GenBank/DDBJ whole genome shotgun (WGS) entry which is preliminary data.</text>
</comment>
<gene>
    <name evidence="4" type="primary">MGA_0</name>
    <name evidence="4" type="ORF">EYF80_049674</name>
</gene>
<feature type="region of interest" description="Disordered" evidence="2">
    <location>
        <begin position="269"/>
        <end position="292"/>
    </location>
</feature>
<evidence type="ECO:0000313" key="5">
    <source>
        <dbReference type="Proteomes" id="UP000314294"/>
    </source>
</evidence>
<accession>A0A4Z2FGY5</accession>
<feature type="coiled-coil region" evidence="1">
    <location>
        <begin position="1105"/>
        <end position="1132"/>
    </location>
</feature>
<dbReference type="PROSITE" id="PS50888">
    <property type="entry name" value="BHLH"/>
    <property type="match status" value="1"/>
</dbReference>
<keyword evidence="1" id="KW-0175">Coiled coil</keyword>
<dbReference type="Gene3D" id="4.10.280.10">
    <property type="entry name" value="Helix-loop-helix DNA-binding domain"/>
    <property type="match status" value="1"/>
</dbReference>
<feature type="domain" description="BHLH" evidence="3">
    <location>
        <begin position="1066"/>
        <end position="1115"/>
    </location>
</feature>
<dbReference type="OrthoDB" id="6119313at2759"/>
<feature type="region of interest" description="Disordered" evidence="2">
    <location>
        <begin position="1364"/>
        <end position="1429"/>
    </location>
</feature>
<feature type="region of interest" description="Disordered" evidence="2">
    <location>
        <begin position="786"/>
        <end position="811"/>
    </location>
</feature>
<dbReference type="SUPFAM" id="SSF47459">
    <property type="entry name" value="HLH, helix-loop-helix DNA-binding domain"/>
    <property type="match status" value="1"/>
</dbReference>
<feature type="compositionally biased region" description="Basic residues" evidence="2">
    <location>
        <begin position="1545"/>
        <end position="1562"/>
    </location>
</feature>
<evidence type="ECO:0000313" key="4">
    <source>
        <dbReference type="EMBL" id="TNN40165.1"/>
    </source>
</evidence>
<evidence type="ECO:0000256" key="2">
    <source>
        <dbReference type="SAM" id="MobiDB-lite"/>
    </source>
</evidence>
<feature type="compositionally biased region" description="Basic and acidic residues" evidence="2">
    <location>
        <begin position="1619"/>
        <end position="1628"/>
    </location>
</feature>
<proteinExistence type="predicted"/>
<feature type="compositionally biased region" description="Pro residues" evidence="2">
    <location>
        <begin position="1473"/>
        <end position="1487"/>
    </location>
</feature>
<feature type="compositionally biased region" description="Polar residues" evidence="2">
    <location>
        <begin position="786"/>
        <end position="795"/>
    </location>
</feature>
<feature type="region of interest" description="Disordered" evidence="2">
    <location>
        <begin position="1258"/>
        <end position="1330"/>
    </location>
</feature>
<dbReference type="EMBL" id="SRLO01001213">
    <property type="protein sequence ID" value="TNN40165.1"/>
    <property type="molecule type" value="Genomic_DNA"/>
</dbReference>